<dbReference type="EMBL" id="GIFC01006743">
    <property type="protein sequence ID" value="MXU88826.1"/>
    <property type="molecule type" value="Transcribed_RNA"/>
</dbReference>
<evidence type="ECO:0000313" key="1">
    <source>
        <dbReference type="EMBL" id="MXU88826.1"/>
    </source>
</evidence>
<sequence>MPASPLLLASVWSSVSLRWSNSASTGADTSFSLSLVKASSASGHHSKTAPAFSSLCRGAAMLACCGTNFRKKLTSPKKRRSSVALVGLGMSTIAESFLLPGRIP</sequence>
<protein>
    <submittedName>
        <fullName evidence="1">Putative secreted protein</fullName>
    </submittedName>
</protein>
<accession>A0A6B0UHT6</accession>
<proteinExistence type="predicted"/>
<organism evidence="1">
    <name type="scientific">Ixodes ricinus</name>
    <name type="common">Common tick</name>
    <name type="synonym">Acarus ricinus</name>
    <dbReference type="NCBI Taxonomy" id="34613"/>
    <lineage>
        <taxon>Eukaryota</taxon>
        <taxon>Metazoa</taxon>
        <taxon>Ecdysozoa</taxon>
        <taxon>Arthropoda</taxon>
        <taxon>Chelicerata</taxon>
        <taxon>Arachnida</taxon>
        <taxon>Acari</taxon>
        <taxon>Parasitiformes</taxon>
        <taxon>Ixodida</taxon>
        <taxon>Ixodoidea</taxon>
        <taxon>Ixodidae</taxon>
        <taxon>Ixodinae</taxon>
        <taxon>Ixodes</taxon>
    </lineage>
</organism>
<reference evidence="1" key="1">
    <citation type="submission" date="2019-12" db="EMBL/GenBank/DDBJ databases">
        <title>An insight into the sialome of adult female Ixodes ricinus ticks feeding for 6 days.</title>
        <authorList>
            <person name="Perner J."/>
            <person name="Ribeiro J.M.C."/>
        </authorList>
    </citation>
    <scope>NUCLEOTIDE SEQUENCE</scope>
    <source>
        <strain evidence="1">Semi-engorged</strain>
        <tissue evidence="1">Salivary glands</tissue>
    </source>
</reference>
<name>A0A6B0UHT6_IXORI</name>
<dbReference type="AlphaFoldDB" id="A0A6B0UHT6"/>